<proteinExistence type="predicted"/>
<feature type="compositionally biased region" description="Basic and acidic residues" evidence="1">
    <location>
        <begin position="1"/>
        <end position="11"/>
    </location>
</feature>
<organism evidence="2 3">
    <name type="scientific">Haematococcus lacustris</name>
    <name type="common">Green alga</name>
    <name type="synonym">Haematococcus pluvialis</name>
    <dbReference type="NCBI Taxonomy" id="44745"/>
    <lineage>
        <taxon>Eukaryota</taxon>
        <taxon>Viridiplantae</taxon>
        <taxon>Chlorophyta</taxon>
        <taxon>core chlorophytes</taxon>
        <taxon>Chlorophyceae</taxon>
        <taxon>CS clade</taxon>
        <taxon>Chlamydomonadales</taxon>
        <taxon>Haematococcaceae</taxon>
        <taxon>Haematococcus</taxon>
    </lineage>
</organism>
<dbReference type="AlphaFoldDB" id="A0A699Z0Y6"/>
<sequence>MVDERGMEEGYGRGGVAKQGEGAGEAGVQELWLGLLQPLCWLAVQAVLQGCVLEGCGGGVWVWDSSMAWVSGRGLRDLSAGPGSWPACIPAAGGERAPTRLLLGYKWLPDDGCVAPAFFADVSMSVAFSSPRPLQRAIGEYLQGSKGPCGITM</sequence>
<keyword evidence="3" id="KW-1185">Reference proteome</keyword>
<evidence type="ECO:0000313" key="2">
    <source>
        <dbReference type="EMBL" id="GFH12936.1"/>
    </source>
</evidence>
<gene>
    <name evidence="2" type="ORF">HaLaN_08718</name>
</gene>
<name>A0A699Z0Y6_HAELA</name>
<protein>
    <submittedName>
        <fullName evidence="2">Uncharacterized protein</fullName>
    </submittedName>
</protein>
<accession>A0A699Z0Y6</accession>
<dbReference type="Proteomes" id="UP000485058">
    <property type="component" value="Unassembled WGS sequence"/>
</dbReference>
<feature type="region of interest" description="Disordered" evidence="1">
    <location>
        <begin position="1"/>
        <end position="20"/>
    </location>
</feature>
<evidence type="ECO:0000313" key="3">
    <source>
        <dbReference type="Proteomes" id="UP000485058"/>
    </source>
</evidence>
<dbReference type="EMBL" id="BLLF01000556">
    <property type="protein sequence ID" value="GFH12936.1"/>
    <property type="molecule type" value="Genomic_DNA"/>
</dbReference>
<reference evidence="2 3" key="1">
    <citation type="submission" date="2020-02" db="EMBL/GenBank/DDBJ databases">
        <title>Draft genome sequence of Haematococcus lacustris strain NIES-144.</title>
        <authorList>
            <person name="Morimoto D."/>
            <person name="Nakagawa S."/>
            <person name="Yoshida T."/>
            <person name="Sawayama S."/>
        </authorList>
    </citation>
    <scope>NUCLEOTIDE SEQUENCE [LARGE SCALE GENOMIC DNA]</scope>
    <source>
        <strain evidence="2 3">NIES-144</strain>
    </source>
</reference>
<evidence type="ECO:0000256" key="1">
    <source>
        <dbReference type="SAM" id="MobiDB-lite"/>
    </source>
</evidence>
<comment type="caution">
    <text evidence="2">The sequence shown here is derived from an EMBL/GenBank/DDBJ whole genome shotgun (WGS) entry which is preliminary data.</text>
</comment>